<protein>
    <recommendedName>
        <fullName evidence="2">VAN3-binding protein-like auxin canalisation domain-containing protein</fullName>
    </recommendedName>
</protein>
<dbReference type="InterPro" id="IPR040269">
    <property type="entry name" value="VAB"/>
</dbReference>
<name>A0AAD3TAW1_NEPGR</name>
<dbReference type="Pfam" id="PF05703">
    <property type="entry name" value="Auxin_canalis"/>
    <property type="match status" value="1"/>
</dbReference>
<sequence length="245" mass="25636">MQFLTSDTTPRPLLPGSRAGNKNGCGTGSKTVGRWLKERRERKKEETRAQNAQLHAAISVAAVAAALAATAAATAATSGSGKDEQAAMTDMAMATAATLVAARCVEAAEGMGAERDQLASVISSAVNVQSHGDIMTLTAAAATEVLVRIGSQSETFKREEMGGIPSNLAGKLPKGNLAKDKSLAPERSADPLLAFPKQLLSLHNRLRDVPWPSIDLINFPSDLASSSLEMISNIGTPPTSCYQHL</sequence>
<evidence type="ECO:0000259" key="2">
    <source>
        <dbReference type="Pfam" id="PF05703"/>
    </source>
</evidence>
<accession>A0AAD3TAW1</accession>
<dbReference type="Proteomes" id="UP001279734">
    <property type="component" value="Unassembled WGS sequence"/>
</dbReference>
<gene>
    <name evidence="3" type="ORF">Nepgr_027636</name>
</gene>
<proteinExistence type="predicted"/>
<dbReference type="GO" id="GO:0010305">
    <property type="term" value="P:leaf vascular tissue pattern formation"/>
    <property type="evidence" value="ECO:0007669"/>
    <property type="project" value="TreeGrafter"/>
</dbReference>
<dbReference type="InterPro" id="IPR008546">
    <property type="entry name" value="VAN3-bd-like_auxin_canal"/>
</dbReference>
<dbReference type="EMBL" id="BSYO01000030">
    <property type="protein sequence ID" value="GMH25793.1"/>
    <property type="molecule type" value="Genomic_DNA"/>
</dbReference>
<dbReference type="AlphaFoldDB" id="A0AAD3TAW1"/>
<feature type="region of interest" description="Disordered" evidence="1">
    <location>
        <begin position="1"/>
        <end position="50"/>
    </location>
</feature>
<organism evidence="3 4">
    <name type="scientific">Nepenthes gracilis</name>
    <name type="common">Slender pitcher plant</name>
    <dbReference type="NCBI Taxonomy" id="150966"/>
    <lineage>
        <taxon>Eukaryota</taxon>
        <taxon>Viridiplantae</taxon>
        <taxon>Streptophyta</taxon>
        <taxon>Embryophyta</taxon>
        <taxon>Tracheophyta</taxon>
        <taxon>Spermatophyta</taxon>
        <taxon>Magnoliopsida</taxon>
        <taxon>eudicotyledons</taxon>
        <taxon>Gunneridae</taxon>
        <taxon>Pentapetalae</taxon>
        <taxon>Caryophyllales</taxon>
        <taxon>Nepenthaceae</taxon>
        <taxon>Nepenthes</taxon>
    </lineage>
</organism>
<evidence type="ECO:0000313" key="3">
    <source>
        <dbReference type="EMBL" id="GMH25793.1"/>
    </source>
</evidence>
<comment type="caution">
    <text evidence="3">The sequence shown here is derived from an EMBL/GenBank/DDBJ whole genome shotgun (WGS) entry which is preliminary data.</text>
</comment>
<feature type="compositionally biased region" description="Basic and acidic residues" evidence="1">
    <location>
        <begin position="35"/>
        <end position="48"/>
    </location>
</feature>
<reference evidence="3" key="1">
    <citation type="submission" date="2023-05" db="EMBL/GenBank/DDBJ databases">
        <title>Nepenthes gracilis genome sequencing.</title>
        <authorList>
            <person name="Fukushima K."/>
        </authorList>
    </citation>
    <scope>NUCLEOTIDE SEQUENCE</scope>
    <source>
        <strain evidence="3">SING2019-196</strain>
    </source>
</reference>
<feature type="domain" description="VAN3-binding protein-like auxin canalisation" evidence="2">
    <location>
        <begin position="20"/>
        <end position="143"/>
    </location>
</feature>
<dbReference type="PANTHER" id="PTHR31351">
    <property type="entry name" value="EXPRESSED PROTEIN"/>
    <property type="match status" value="1"/>
</dbReference>
<evidence type="ECO:0000313" key="4">
    <source>
        <dbReference type="Proteomes" id="UP001279734"/>
    </source>
</evidence>
<dbReference type="PANTHER" id="PTHR31351:SF4">
    <property type="entry name" value="AUXIN CANALIZATION PROTEIN (DUF828)"/>
    <property type="match status" value="1"/>
</dbReference>
<keyword evidence="4" id="KW-1185">Reference proteome</keyword>
<evidence type="ECO:0000256" key="1">
    <source>
        <dbReference type="SAM" id="MobiDB-lite"/>
    </source>
</evidence>
<dbReference type="GO" id="GO:0010087">
    <property type="term" value="P:phloem or xylem histogenesis"/>
    <property type="evidence" value="ECO:0007669"/>
    <property type="project" value="TreeGrafter"/>
</dbReference>
<dbReference type="GO" id="GO:0009734">
    <property type="term" value="P:auxin-activated signaling pathway"/>
    <property type="evidence" value="ECO:0007669"/>
    <property type="project" value="TreeGrafter"/>
</dbReference>